<sequence>MPRKIAKKIWQQPSSNRPILNSFRGTSELSESSNCDLVRPAMAPIKWSSTPSEKKVSHRDGKIDDKVSGRVDAINDPQPSGYRELLALQQLVNAHASYDLNDPKILIDLTLGRERVVLPFPVLSKES</sequence>
<accession>A0AA40KRI2</accession>
<feature type="region of interest" description="Disordered" evidence="1">
    <location>
        <begin position="1"/>
        <end position="23"/>
    </location>
</feature>
<evidence type="ECO:0000313" key="3">
    <source>
        <dbReference type="Proteomes" id="UP001177670"/>
    </source>
</evidence>
<dbReference type="Proteomes" id="UP001177670">
    <property type="component" value="Unassembled WGS sequence"/>
</dbReference>
<reference evidence="2" key="1">
    <citation type="submission" date="2021-10" db="EMBL/GenBank/DDBJ databases">
        <title>Melipona bicolor Genome sequencing and assembly.</title>
        <authorList>
            <person name="Araujo N.S."/>
            <person name="Arias M.C."/>
        </authorList>
    </citation>
    <scope>NUCLEOTIDE SEQUENCE</scope>
    <source>
        <strain evidence="2">USP_2M_L1-L4_2017</strain>
        <tissue evidence="2">Whole body</tissue>
    </source>
</reference>
<evidence type="ECO:0000256" key="1">
    <source>
        <dbReference type="SAM" id="MobiDB-lite"/>
    </source>
</evidence>
<gene>
    <name evidence="2" type="ORF">K0M31_019777</name>
</gene>
<name>A0AA40KRI2_9HYME</name>
<comment type="caution">
    <text evidence="2">The sequence shown here is derived from an EMBL/GenBank/DDBJ whole genome shotgun (WGS) entry which is preliminary data.</text>
</comment>
<feature type="compositionally biased region" description="Polar residues" evidence="1">
    <location>
        <begin position="11"/>
        <end position="23"/>
    </location>
</feature>
<organism evidence="2 3">
    <name type="scientific">Melipona bicolor</name>
    <dbReference type="NCBI Taxonomy" id="60889"/>
    <lineage>
        <taxon>Eukaryota</taxon>
        <taxon>Metazoa</taxon>
        <taxon>Ecdysozoa</taxon>
        <taxon>Arthropoda</taxon>
        <taxon>Hexapoda</taxon>
        <taxon>Insecta</taxon>
        <taxon>Pterygota</taxon>
        <taxon>Neoptera</taxon>
        <taxon>Endopterygota</taxon>
        <taxon>Hymenoptera</taxon>
        <taxon>Apocrita</taxon>
        <taxon>Aculeata</taxon>
        <taxon>Apoidea</taxon>
        <taxon>Anthophila</taxon>
        <taxon>Apidae</taxon>
        <taxon>Melipona</taxon>
    </lineage>
</organism>
<dbReference type="EMBL" id="JAHYIQ010000008">
    <property type="protein sequence ID" value="KAK1130093.1"/>
    <property type="molecule type" value="Genomic_DNA"/>
</dbReference>
<dbReference type="AlphaFoldDB" id="A0AA40KRI2"/>
<proteinExistence type="predicted"/>
<protein>
    <submittedName>
        <fullName evidence="2">Uncharacterized protein</fullName>
    </submittedName>
</protein>
<evidence type="ECO:0000313" key="2">
    <source>
        <dbReference type="EMBL" id="KAK1130093.1"/>
    </source>
</evidence>
<keyword evidence="3" id="KW-1185">Reference proteome</keyword>